<dbReference type="SUPFAM" id="SSF53448">
    <property type="entry name" value="Nucleotide-diphospho-sugar transferases"/>
    <property type="match status" value="1"/>
</dbReference>
<dbReference type="EMBL" id="LCAG01000030">
    <property type="protein sequence ID" value="KKR85842.1"/>
    <property type="molecule type" value="Genomic_DNA"/>
</dbReference>
<name>A0A0G0XDN3_9BACT</name>
<dbReference type="InterPro" id="IPR001173">
    <property type="entry name" value="Glyco_trans_2-like"/>
</dbReference>
<evidence type="ECO:0000313" key="5">
    <source>
        <dbReference type="EMBL" id="KKR85842.1"/>
    </source>
</evidence>
<evidence type="ECO:0000256" key="2">
    <source>
        <dbReference type="ARBA" id="ARBA00022676"/>
    </source>
</evidence>
<organism evidence="5 6">
    <name type="scientific">Candidatus Curtissbacteria bacterium GW2011_GWA1_41_11</name>
    <dbReference type="NCBI Taxonomy" id="1618409"/>
    <lineage>
        <taxon>Bacteria</taxon>
        <taxon>Candidatus Curtissiibacteriota</taxon>
    </lineage>
</organism>
<sequence length="307" mass="35312">MKNKKPTLTVAIPAFNEAENIKNVLASLLLQKQERIVLEKIVVYTDGSTDKTPRIVKEAMRQSSLIHLIVGKHQRGKFYRLNKIYKENTSDVLVVLDADIGLNGDMFLDSFAMSVINDPAAQLVSAHELPLIPKDFIGRVIASSYLMWDQIRWSIPNCDHVQNLYARATAYRGSFAKSLYIPDEATEERLYLYLMAKKTNGFRYCHDAKIFYWPVNTIYDYLKLAERAFGRPQPAVNKVFRCDVTHLYTIPRKYKLIGTFKSLYHDPFFTPFALLTGYVLSKMTLGRKTLDSPIWEISLSSKRIIKL</sequence>
<dbReference type="Proteomes" id="UP000034854">
    <property type="component" value="Unassembled WGS sequence"/>
</dbReference>
<protein>
    <submittedName>
        <fullName evidence="5">Glycosyl transferase family 2</fullName>
    </submittedName>
</protein>
<dbReference type="Gene3D" id="3.90.550.10">
    <property type="entry name" value="Spore Coat Polysaccharide Biosynthesis Protein SpsA, Chain A"/>
    <property type="match status" value="1"/>
</dbReference>
<accession>A0A0G0XDN3</accession>
<dbReference type="AlphaFoldDB" id="A0A0G0XDN3"/>
<dbReference type="CDD" id="cd00761">
    <property type="entry name" value="Glyco_tranf_GTA_type"/>
    <property type="match status" value="1"/>
</dbReference>
<gene>
    <name evidence="5" type="ORF">UU34_C0030G0002</name>
</gene>
<comment type="similarity">
    <text evidence="1">Belongs to the glycosyltransferase 2 family.</text>
</comment>
<feature type="domain" description="Glycosyltransferase 2-like" evidence="4">
    <location>
        <begin position="9"/>
        <end position="105"/>
    </location>
</feature>
<dbReference type="PANTHER" id="PTHR43630:SF1">
    <property type="entry name" value="POLY-BETA-1,6-N-ACETYL-D-GLUCOSAMINE SYNTHASE"/>
    <property type="match status" value="1"/>
</dbReference>
<dbReference type="Pfam" id="PF00535">
    <property type="entry name" value="Glycos_transf_2"/>
    <property type="match status" value="1"/>
</dbReference>
<evidence type="ECO:0000256" key="3">
    <source>
        <dbReference type="ARBA" id="ARBA00022679"/>
    </source>
</evidence>
<keyword evidence="2" id="KW-0328">Glycosyltransferase</keyword>
<dbReference type="PANTHER" id="PTHR43630">
    <property type="entry name" value="POLY-BETA-1,6-N-ACETYL-D-GLUCOSAMINE SYNTHASE"/>
    <property type="match status" value="1"/>
</dbReference>
<dbReference type="GO" id="GO:0016757">
    <property type="term" value="F:glycosyltransferase activity"/>
    <property type="evidence" value="ECO:0007669"/>
    <property type="project" value="UniProtKB-KW"/>
</dbReference>
<dbReference type="InterPro" id="IPR029044">
    <property type="entry name" value="Nucleotide-diphossugar_trans"/>
</dbReference>
<evidence type="ECO:0000256" key="1">
    <source>
        <dbReference type="ARBA" id="ARBA00006739"/>
    </source>
</evidence>
<keyword evidence="3 5" id="KW-0808">Transferase</keyword>
<proteinExistence type="inferred from homology"/>
<evidence type="ECO:0000259" key="4">
    <source>
        <dbReference type="Pfam" id="PF00535"/>
    </source>
</evidence>
<reference evidence="5 6" key="1">
    <citation type="journal article" date="2015" name="Nature">
        <title>rRNA introns, odd ribosomes, and small enigmatic genomes across a large radiation of phyla.</title>
        <authorList>
            <person name="Brown C.T."/>
            <person name="Hug L.A."/>
            <person name="Thomas B.C."/>
            <person name="Sharon I."/>
            <person name="Castelle C.J."/>
            <person name="Singh A."/>
            <person name="Wilkins M.J."/>
            <person name="Williams K.H."/>
            <person name="Banfield J.F."/>
        </authorList>
    </citation>
    <scope>NUCLEOTIDE SEQUENCE [LARGE SCALE GENOMIC DNA]</scope>
</reference>
<comment type="caution">
    <text evidence="5">The sequence shown here is derived from an EMBL/GenBank/DDBJ whole genome shotgun (WGS) entry which is preliminary data.</text>
</comment>
<evidence type="ECO:0000313" key="6">
    <source>
        <dbReference type="Proteomes" id="UP000034854"/>
    </source>
</evidence>